<dbReference type="Proteomes" id="UP001497623">
    <property type="component" value="Unassembled WGS sequence"/>
</dbReference>
<sequence>MFREVDDLLSLAHKIRPHLPHSAIVHNNLILHARGHARLYHFYVLANHPESHIVLYKTKEGQSTVGLHCLESEAGLLLKVLQRTPLIDWNATLCFYHVPDFLVGGLQALAKELTTHPLDIVHCSTFTYYSQPAEEEIW</sequence>
<evidence type="ECO:0000313" key="2">
    <source>
        <dbReference type="Proteomes" id="UP001497623"/>
    </source>
</evidence>
<evidence type="ECO:0000313" key="1">
    <source>
        <dbReference type="EMBL" id="CAL4152030.1"/>
    </source>
</evidence>
<dbReference type="AlphaFoldDB" id="A0AAV2RY86"/>
<dbReference type="EMBL" id="CAXKWB010038629">
    <property type="protein sequence ID" value="CAL4152030.1"/>
    <property type="molecule type" value="Genomic_DNA"/>
</dbReference>
<name>A0AAV2RY86_MEGNR</name>
<reference evidence="1 2" key="1">
    <citation type="submission" date="2024-05" db="EMBL/GenBank/DDBJ databases">
        <authorList>
            <person name="Wallberg A."/>
        </authorList>
    </citation>
    <scope>NUCLEOTIDE SEQUENCE [LARGE SCALE GENOMIC DNA]</scope>
</reference>
<keyword evidence="2" id="KW-1185">Reference proteome</keyword>
<gene>
    <name evidence="1" type="ORF">MNOR_LOCUS30879</name>
</gene>
<feature type="non-terminal residue" evidence="1">
    <location>
        <position position="138"/>
    </location>
</feature>
<protein>
    <submittedName>
        <fullName evidence="1">Uncharacterized protein</fullName>
    </submittedName>
</protein>
<accession>A0AAV2RY86</accession>
<proteinExistence type="predicted"/>
<comment type="caution">
    <text evidence="1">The sequence shown here is derived from an EMBL/GenBank/DDBJ whole genome shotgun (WGS) entry which is preliminary data.</text>
</comment>
<organism evidence="1 2">
    <name type="scientific">Meganyctiphanes norvegica</name>
    <name type="common">Northern krill</name>
    <name type="synonym">Thysanopoda norvegica</name>
    <dbReference type="NCBI Taxonomy" id="48144"/>
    <lineage>
        <taxon>Eukaryota</taxon>
        <taxon>Metazoa</taxon>
        <taxon>Ecdysozoa</taxon>
        <taxon>Arthropoda</taxon>
        <taxon>Crustacea</taxon>
        <taxon>Multicrustacea</taxon>
        <taxon>Malacostraca</taxon>
        <taxon>Eumalacostraca</taxon>
        <taxon>Eucarida</taxon>
        <taxon>Euphausiacea</taxon>
        <taxon>Euphausiidae</taxon>
        <taxon>Meganyctiphanes</taxon>
    </lineage>
</organism>